<dbReference type="HOGENOM" id="CLU_1201816_0_0_1"/>
<dbReference type="EnsemblProtists" id="HpaT801632">
    <property type="protein sequence ID" value="HpaP801632"/>
    <property type="gene ID" value="HpaG801632"/>
</dbReference>
<accession>M4B5T2</accession>
<sequence>MSFCASRIEPRRSTELLSHYRSGLFSRGLLGWTLLNSMALPPTIVRWHLAVEQCGVAQLIEDDTRMVSYAMYHLRGKASEWAYSALMTESKAFPSGAIFKTKIRAMYQPPTNEVLLQACFFSSRQAQRSLQEYVQEMRSLSAYISVGPLPEPIKVPTFLNGLRHVPARQALFRKVPSTMEEAIEIALVEDKSYKSALATPWQKPTTEMYAATPMKLATWMLSTTTAASAAI</sequence>
<proteinExistence type="predicted"/>
<dbReference type="AlphaFoldDB" id="M4B5T2"/>
<evidence type="ECO:0000259" key="1">
    <source>
        <dbReference type="Pfam" id="PF03732"/>
    </source>
</evidence>
<name>M4B5T2_HYAAE</name>
<feature type="domain" description="Retrotransposon gag" evidence="1">
    <location>
        <begin position="69"/>
        <end position="164"/>
    </location>
</feature>
<evidence type="ECO:0000313" key="3">
    <source>
        <dbReference type="Proteomes" id="UP000011713"/>
    </source>
</evidence>
<dbReference type="VEuPathDB" id="FungiDB:HpaG801632"/>
<dbReference type="InterPro" id="IPR005162">
    <property type="entry name" value="Retrotrans_gag_dom"/>
</dbReference>
<dbReference type="OMA" id="WNIFRAR"/>
<evidence type="ECO:0000313" key="2">
    <source>
        <dbReference type="EnsemblProtists" id="HpaP801632"/>
    </source>
</evidence>
<organism evidence="2 3">
    <name type="scientific">Hyaloperonospora arabidopsidis (strain Emoy2)</name>
    <name type="common">Downy mildew agent</name>
    <name type="synonym">Peronospora arabidopsidis</name>
    <dbReference type="NCBI Taxonomy" id="559515"/>
    <lineage>
        <taxon>Eukaryota</taxon>
        <taxon>Sar</taxon>
        <taxon>Stramenopiles</taxon>
        <taxon>Oomycota</taxon>
        <taxon>Peronosporomycetes</taxon>
        <taxon>Peronosporales</taxon>
        <taxon>Peronosporaceae</taxon>
        <taxon>Hyaloperonospora</taxon>
    </lineage>
</organism>
<keyword evidence="3" id="KW-1185">Reference proteome</keyword>
<dbReference type="InParanoid" id="M4B5T2"/>
<dbReference type="EMBL" id="JH598461">
    <property type="status" value="NOT_ANNOTATED_CDS"/>
    <property type="molecule type" value="Genomic_DNA"/>
</dbReference>
<dbReference type="Pfam" id="PF03732">
    <property type="entry name" value="Retrotrans_gag"/>
    <property type="match status" value="1"/>
</dbReference>
<protein>
    <recommendedName>
        <fullName evidence="1">Retrotransposon gag domain-containing protein</fullName>
    </recommendedName>
</protein>
<dbReference type="Proteomes" id="UP000011713">
    <property type="component" value="Unassembled WGS sequence"/>
</dbReference>
<reference evidence="3" key="1">
    <citation type="journal article" date="2010" name="Science">
        <title>Signatures of adaptation to obligate biotrophy in the Hyaloperonospora arabidopsidis genome.</title>
        <authorList>
            <person name="Baxter L."/>
            <person name="Tripathy S."/>
            <person name="Ishaque N."/>
            <person name="Boot N."/>
            <person name="Cabral A."/>
            <person name="Kemen E."/>
            <person name="Thines M."/>
            <person name="Ah-Fong A."/>
            <person name="Anderson R."/>
            <person name="Badejoko W."/>
            <person name="Bittner-Eddy P."/>
            <person name="Boore J.L."/>
            <person name="Chibucos M.C."/>
            <person name="Coates M."/>
            <person name="Dehal P."/>
            <person name="Delehaunty K."/>
            <person name="Dong S."/>
            <person name="Downton P."/>
            <person name="Dumas B."/>
            <person name="Fabro G."/>
            <person name="Fronick C."/>
            <person name="Fuerstenberg S.I."/>
            <person name="Fulton L."/>
            <person name="Gaulin E."/>
            <person name="Govers F."/>
            <person name="Hughes L."/>
            <person name="Humphray S."/>
            <person name="Jiang R.H."/>
            <person name="Judelson H."/>
            <person name="Kamoun S."/>
            <person name="Kyung K."/>
            <person name="Meijer H."/>
            <person name="Minx P."/>
            <person name="Morris P."/>
            <person name="Nelson J."/>
            <person name="Phuntumart V."/>
            <person name="Qutob D."/>
            <person name="Rehmany A."/>
            <person name="Rougon-Cardoso A."/>
            <person name="Ryden P."/>
            <person name="Torto-Alalibo T."/>
            <person name="Studholme D."/>
            <person name="Wang Y."/>
            <person name="Win J."/>
            <person name="Wood J."/>
            <person name="Clifton S.W."/>
            <person name="Rogers J."/>
            <person name="Van den Ackerveken G."/>
            <person name="Jones J.D."/>
            <person name="McDowell J.M."/>
            <person name="Beynon J."/>
            <person name="Tyler B.M."/>
        </authorList>
    </citation>
    <scope>NUCLEOTIDE SEQUENCE [LARGE SCALE GENOMIC DNA]</scope>
    <source>
        <strain evidence="3">Emoy2</strain>
    </source>
</reference>
<reference evidence="2" key="2">
    <citation type="submission" date="2015-06" db="UniProtKB">
        <authorList>
            <consortium name="EnsemblProtists"/>
        </authorList>
    </citation>
    <scope>IDENTIFICATION</scope>
    <source>
        <strain evidence="2">Emoy2</strain>
    </source>
</reference>